<dbReference type="PANTHER" id="PTHR11573">
    <property type="entry name" value="RIBONUCLEOSIDE-DIPHOSPHATE REDUCTASE LARGE CHAIN"/>
    <property type="match status" value="1"/>
</dbReference>
<dbReference type="RefSeq" id="YP_009611787.1">
    <property type="nucleotide sequence ID" value="NC_042013.1"/>
</dbReference>
<dbReference type="NCBIfam" id="NF006577">
    <property type="entry name" value="PRK09102.1"/>
    <property type="match status" value="1"/>
</dbReference>
<dbReference type="OrthoDB" id="2980at10239"/>
<dbReference type="InterPro" id="IPR013350">
    <property type="entry name" value="RNR_alpha"/>
</dbReference>
<evidence type="ECO:0000259" key="2">
    <source>
        <dbReference type="Pfam" id="PF02867"/>
    </source>
</evidence>
<evidence type="ECO:0000256" key="1">
    <source>
        <dbReference type="ARBA" id="ARBA00010406"/>
    </source>
</evidence>
<feature type="domain" description="Ribonucleotide reductase large subunit C-terminal" evidence="2">
    <location>
        <begin position="373"/>
        <end position="524"/>
    </location>
</feature>
<accession>A0A223W070</accession>
<keyword evidence="4" id="KW-1185">Reference proteome</keyword>
<feature type="domain" description="Ribonucleotide reductase large subunit C-terminal" evidence="2">
    <location>
        <begin position="198"/>
        <end position="369"/>
    </location>
</feature>
<sequence length="546" mass="61999">MTYWLNEDSRLFLSRGYLKEGETAEMRIRVIAEAAEKYLNKPGFADKIEDYILKGWLSLSSPIWSNFGNERGLPISCNNSVMSDDIESILDKTSEIAMMTKMGAGTSLYMSHLRPRGAEISAGGTSNGPVHFMGMIQEVTDIISQSNVRRGSCAVYLDVEHPDIEEFLECREEGNHIQHLSLGVCISRQWFAEMKEGDKKKRKIWLRILRKRSETGYPYLFFKDNVNDNKPQVYKDKGMEIVSSNLCNEIYLHSDAETSFVCNLLSLNALHWDEWKDTDLPEVVTYFLDAVMSEYIEKIRHNRFMKAALKFATEQRALGIGVLGWHSYLQSKMIPFESAEAKRINIEMFKTIQEKTHAASRKLAVEYGEPELLKGYGMRNVTTMAVAPTTSSSAILGQVSPSIEPENSNYYTKSLAKGKFTYRNPYLKKLLGEKGKDNETVWKSILNKAGSVQHLEFLSEHEKAVFRTFGEISQFEVITQAADRQKFIDQGQSLNLMIHPDTPIKDINKLIIAAEELGLKGLYYQRSTSPTAELNRKLVACVSCEA</sequence>
<dbReference type="GO" id="GO:0004748">
    <property type="term" value="F:ribonucleoside-diphosphate reductase activity, thioredoxin disulfide as acceptor"/>
    <property type="evidence" value="ECO:0007669"/>
    <property type="project" value="TreeGrafter"/>
</dbReference>
<dbReference type="InterPro" id="IPR000788">
    <property type="entry name" value="RNR_lg_C"/>
</dbReference>
<dbReference type="Gene3D" id="3.20.70.20">
    <property type="match status" value="1"/>
</dbReference>
<dbReference type="Proteomes" id="UP000223025">
    <property type="component" value="Segment"/>
</dbReference>
<reference evidence="3 4" key="1">
    <citation type="submission" date="2017-06" db="EMBL/GenBank/DDBJ databases">
        <authorList>
            <person name="Kim H.J."/>
            <person name="Triplett B.A."/>
        </authorList>
    </citation>
    <scope>NUCLEOTIDE SEQUENCE [LARGE SCALE GENOMIC DNA]</scope>
</reference>
<evidence type="ECO:0000313" key="3">
    <source>
        <dbReference type="EMBL" id="ASV44709.1"/>
    </source>
</evidence>
<dbReference type="GO" id="GO:0005524">
    <property type="term" value="F:ATP binding"/>
    <property type="evidence" value="ECO:0007669"/>
    <property type="project" value="TreeGrafter"/>
</dbReference>
<dbReference type="GO" id="GO:0009263">
    <property type="term" value="P:deoxyribonucleotide biosynthetic process"/>
    <property type="evidence" value="ECO:0007669"/>
    <property type="project" value="TreeGrafter"/>
</dbReference>
<protein>
    <submittedName>
        <fullName evidence="3">Ribonucleotide reductase of class Ia (Aerobic)</fullName>
    </submittedName>
</protein>
<dbReference type="NCBIfam" id="TIGR02510">
    <property type="entry name" value="NrdE-prime"/>
    <property type="match status" value="1"/>
</dbReference>
<proteinExistence type="inferred from homology"/>
<name>A0A223W070_9CAUD</name>
<dbReference type="SUPFAM" id="SSF51998">
    <property type="entry name" value="PFL-like glycyl radical enzymes"/>
    <property type="match status" value="1"/>
</dbReference>
<dbReference type="Pfam" id="PF02867">
    <property type="entry name" value="Ribonuc_red_lgC"/>
    <property type="match status" value="2"/>
</dbReference>
<dbReference type="InterPro" id="IPR039718">
    <property type="entry name" value="Rrm1"/>
</dbReference>
<dbReference type="PRINTS" id="PR01183">
    <property type="entry name" value="RIBORDTASEM1"/>
</dbReference>
<comment type="similarity">
    <text evidence="1">Belongs to the ribonucleoside diphosphate reductase large chain family.</text>
</comment>
<dbReference type="EMBL" id="MF403008">
    <property type="protein sequence ID" value="ASV44709.1"/>
    <property type="molecule type" value="Genomic_DNA"/>
</dbReference>
<organism evidence="3 4">
    <name type="scientific">Agrobacterium phage Atu_ph07</name>
    <dbReference type="NCBI Taxonomy" id="2024264"/>
    <lineage>
        <taxon>Viruses</taxon>
        <taxon>Duplodnaviria</taxon>
        <taxon>Heunggongvirae</taxon>
        <taxon>Uroviricota</taxon>
        <taxon>Caudoviricetes</taxon>
        <taxon>Polybotosvirus</taxon>
        <taxon>Polybotosvirus Atuph07</taxon>
    </lineage>
</organism>
<evidence type="ECO:0000313" key="4">
    <source>
        <dbReference type="Proteomes" id="UP000223025"/>
    </source>
</evidence>
<dbReference type="KEGG" id="vg:40088125"/>
<dbReference type="PANTHER" id="PTHR11573:SF6">
    <property type="entry name" value="RIBONUCLEOSIDE-DIPHOSPHATE REDUCTASE LARGE SUBUNIT"/>
    <property type="match status" value="1"/>
</dbReference>
<dbReference type="GeneID" id="40088125"/>